<evidence type="ECO:0000256" key="7">
    <source>
        <dbReference type="ARBA" id="ARBA00022741"/>
    </source>
</evidence>
<dbReference type="GO" id="GO:0005813">
    <property type="term" value="C:centrosome"/>
    <property type="evidence" value="ECO:0007669"/>
    <property type="project" value="UniProtKB-SubCell"/>
</dbReference>
<dbReference type="GO" id="GO:0000922">
    <property type="term" value="C:spindle pole"/>
    <property type="evidence" value="ECO:0007669"/>
    <property type="project" value="UniProtKB-SubCell"/>
</dbReference>
<dbReference type="InterPro" id="IPR011047">
    <property type="entry name" value="Quinoprotein_ADH-like_sf"/>
</dbReference>
<dbReference type="FunFam" id="1.10.510.10:FF:000021">
    <property type="entry name" value="Serine/threonine protein kinase"/>
    <property type="match status" value="1"/>
</dbReference>
<evidence type="ECO:0000256" key="13">
    <source>
        <dbReference type="SAM" id="MobiDB-lite"/>
    </source>
</evidence>
<keyword evidence="8 15" id="KW-0418">Kinase</keyword>
<keyword evidence="5" id="KW-0723">Serine/threonine-protein kinase</keyword>
<evidence type="ECO:0000256" key="6">
    <source>
        <dbReference type="ARBA" id="ARBA00022679"/>
    </source>
</evidence>
<evidence type="ECO:0000256" key="9">
    <source>
        <dbReference type="ARBA" id="ARBA00022840"/>
    </source>
</evidence>
<dbReference type="SUPFAM" id="SSF56112">
    <property type="entry name" value="Protein kinase-like (PK-like)"/>
    <property type="match status" value="1"/>
</dbReference>
<sequence length="1229" mass="133977">MVRRIETDPIDRDERLGEAVEAYLNLAEEGAPPDPDEFAARYPDLSEDLRAALEGLALIRGLVGESSGPGNRLESGRRIAGYRIVRELGRGGMGTVYEAVHVGLDRPVALKVLGTHAAPNSNGRRRFLNEARTAAGLHHTHIVPVFDVGQVGGLCYYAMQRIEGSGLDQVLRHLRRDRSIAAGSSTGGTTPASRSRATSETSPPSQRVEDDTVTWMGQSGGDLGAGRALGRERDHDERPPYDPPIGSAYYRWVAEVGREAAEALSHAHRRGIIHRDVKPSNLLVDARGIVWVADFGLARRLADPGLTHHDSLLGTPRYMSPEQARIGPIDGRTDVYSLGATLYELLTLRPPFEGQTAAELVEQIRDRDPVSPRQFDRRIPRDLETIVLKSLAKRPADRYASALELAEDLERFLHREPVRARRISPLGRAWRYARRHPGGTAIATVATATVLAVATTAYVRVIHERDQARDERQKTEIANNNTLGALREVQTSNRKWLADLRKRYLSEATVVRHSNLPNRRAKGLDLLSKAAALDPDPELKVKLRDEAIEFLVIRDVEARPEFVTGATRGIAFGSEGARLAALSENGEEFSLWNVADRKRLERHRLIPQEDEPAGTTSATAGRPAGATRFRGGHSAGLAVAGDCVIVSLPNGKGLRLFDLATGTPIRDWETDGRRVLSLLAAPGGHRLVTTELTSTDNGPRDNSSRGDMPRMEFQIRLYDLNSIGQPIATLASWKAAGFPIRDDSLIAISPDGDTIATARSRETTVSLWSAEDGQALGQPIEAQTELTALALGPDELLAAAGGGQIRFWEISSRTPLPPLTPFQSYVRQLRFNPNGTLLAAAGAPGSGVEIWDPASHTALAVLPVPNLVEDLAFSADGRTLAAASSTASTSVWAVVDPVVRSQISGFDTLPTSLAFGSDQRLAIGSVKGTIRVWHPGHCPSTTQQVKADPLPGATDDYVPADRAATLIFNEKDRLIAVDPDAIPYRHYGPRRSQPRMFPTSVASTPYGQTLFVARGHQIMVWNAPTEPLRWSTQEIPRPRSPELAKIFDRSWRNSDPWRQLATSPVGDRLYLLDNDSNIHAVALNGGRAQNLEWQLPGEINRLSLSPDGKTLAIGDKMGNVMLVDTAYGTVRSELPLPSSESEGQGVWSLTFSPNGQELAVGLQQGHIDLWSLGNPTSPLLRLPGHRGFVSTLASDPQGRFLASAGSDKLVDIWDLDHVRSEFKRLGLSW</sequence>
<dbReference type="SMART" id="SM00220">
    <property type="entry name" value="S_TKc"/>
    <property type="match status" value="1"/>
</dbReference>
<dbReference type="Gene3D" id="2.130.10.10">
    <property type="entry name" value="YVTN repeat-like/Quinoprotein amine dehydrogenase"/>
    <property type="match status" value="3"/>
</dbReference>
<dbReference type="InterPro" id="IPR008271">
    <property type="entry name" value="Ser/Thr_kinase_AS"/>
</dbReference>
<dbReference type="GO" id="GO:0005524">
    <property type="term" value="F:ATP binding"/>
    <property type="evidence" value="ECO:0007669"/>
    <property type="project" value="UniProtKB-UniRule"/>
</dbReference>
<proteinExistence type="inferred from homology"/>
<dbReference type="PANTHER" id="PTHR43289:SF34">
    <property type="entry name" value="SERINE_THREONINE-PROTEIN KINASE YBDM-RELATED"/>
    <property type="match status" value="1"/>
</dbReference>
<feature type="compositionally biased region" description="Polar residues" evidence="13">
    <location>
        <begin position="182"/>
        <end position="205"/>
    </location>
</feature>
<dbReference type="PROSITE" id="PS50011">
    <property type="entry name" value="PROTEIN_KINASE_DOM"/>
    <property type="match status" value="1"/>
</dbReference>
<protein>
    <recommendedName>
        <fullName evidence="4">non-specific serine/threonine protein kinase</fullName>
        <ecNumber evidence="4">2.7.11.1</ecNumber>
    </recommendedName>
</protein>
<evidence type="ECO:0000256" key="10">
    <source>
        <dbReference type="ARBA" id="ARBA00023212"/>
    </source>
</evidence>
<evidence type="ECO:0000256" key="5">
    <source>
        <dbReference type="ARBA" id="ARBA00022527"/>
    </source>
</evidence>
<dbReference type="Pfam" id="PF00400">
    <property type="entry name" value="WD40"/>
    <property type="match status" value="2"/>
</dbReference>
<keyword evidence="10" id="KW-0963">Cytoplasm</keyword>
<dbReference type="InterPro" id="IPR001245">
    <property type="entry name" value="Ser-Thr/Tyr_kinase_cat_dom"/>
</dbReference>
<evidence type="ECO:0000256" key="1">
    <source>
        <dbReference type="ARBA" id="ARBA00004300"/>
    </source>
</evidence>
<dbReference type="CDD" id="cd14014">
    <property type="entry name" value="STKc_PknB_like"/>
    <property type="match status" value="1"/>
</dbReference>
<dbReference type="InterPro" id="IPR011009">
    <property type="entry name" value="Kinase-like_dom_sf"/>
</dbReference>
<evidence type="ECO:0000256" key="8">
    <source>
        <dbReference type="ARBA" id="ARBA00022777"/>
    </source>
</evidence>
<evidence type="ECO:0000256" key="3">
    <source>
        <dbReference type="ARBA" id="ARBA00010886"/>
    </source>
</evidence>
<evidence type="ECO:0000256" key="2">
    <source>
        <dbReference type="ARBA" id="ARBA00004647"/>
    </source>
</evidence>
<keyword evidence="7 12" id="KW-0547">Nucleotide-binding</keyword>
<gene>
    <name evidence="15" type="ORF">V5E97_07925</name>
</gene>
<dbReference type="InterPro" id="IPR000719">
    <property type="entry name" value="Prot_kinase_dom"/>
</dbReference>
<feature type="repeat" description="WD" evidence="11">
    <location>
        <begin position="1182"/>
        <end position="1216"/>
    </location>
</feature>
<dbReference type="GO" id="GO:0004674">
    <property type="term" value="F:protein serine/threonine kinase activity"/>
    <property type="evidence" value="ECO:0007669"/>
    <property type="project" value="UniProtKB-KW"/>
</dbReference>
<evidence type="ECO:0000259" key="14">
    <source>
        <dbReference type="PROSITE" id="PS50011"/>
    </source>
</evidence>
<dbReference type="AlphaFoldDB" id="A0AAU7CLP8"/>
<keyword evidence="10" id="KW-0206">Cytoskeleton</keyword>
<dbReference type="PROSITE" id="PS00107">
    <property type="entry name" value="PROTEIN_KINASE_ATP"/>
    <property type="match status" value="1"/>
</dbReference>
<dbReference type="InterPro" id="IPR001680">
    <property type="entry name" value="WD40_rpt"/>
</dbReference>
<dbReference type="PANTHER" id="PTHR43289">
    <property type="entry name" value="MITOGEN-ACTIVATED PROTEIN KINASE KINASE KINASE 20-RELATED"/>
    <property type="match status" value="1"/>
</dbReference>
<organism evidence="15">
    <name type="scientific">Singulisphaera sp. Ch08</name>
    <dbReference type="NCBI Taxonomy" id="3120278"/>
    <lineage>
        <taxon>Bacteria</taxon>
        <taxon>Pseudomonadati</taxon>
        <taxon>Planctomycetota</taxon>
        <taxon>Planctomycetia</taxon>
        <taxon>Isosphaerales</taxon>
        <taxon>Isosphaeraceae</taxon>
        <taxon>Singulisphaera</taxon>
    </lineage>
</organism>
<feature type="region of interest" description="Disordered" evidence="13">
    <location>
        <begin position="606"/>
        <end position="626"/>
    </location>
</feature>
<dbReference type="Gene3D" id="1.10.510.10">
    <property type="entry name" value="Transferase(Phosphotransferase) domain 1"/>
    <property type="match status" value="1"/>
</dbReference>
<comment type="similarity">
    <text evidence="3">Belongs to the protein kinase superfamily. NEK Ser/Thr protein kinase family. NIMA subfamily.</text>
</comment>
<feature type="domain" description="Protein kinase" evidence="14">
    <location>
        <begin position="82"/>
        <end position="413"/>
    </location>
</feature>
<feature type="region of interest" description="Disordered" evidence="13">
    <location>
        <begin position="178"/>
        <end position="242"/>
    </location>
</feature>
<dbReference type="SUPFAM" id="SSF50998">
    <property type="entry name" value="Quinoprotein alcohol dehydrogenase-like"/>
    <property type="match status" value="2"/>
</dbReference>
<evidence type="ECO:0000313" key="15">
    <source>
        <dbReference type="EMBL" id="XBH05949.1"/>
    </source>
</evidence>
<dbReference type="InterPro" id="IPR015943">
    <property type="entry name" value="WD40/YVTN_repeat-like_dom_sf"/>
</dbReference>
<comment type="subcellular location">
    <subcellularLocation>
        <location evidence="1">Cytoplasm</location>
        <location evidence="1">Cytoskeleton</location>
        <location evidence="1">Microtubule organizing center</location>
        <location evidence="1">Centrosome</location>
    </subcellularLocation>
    <subcellularLocation>
        <location evidence="2">Cytoplasm</location>
        <location evidence="2">Cytoskeleton</location>
        <location evidence="2">Spindle pole</location>
    </subcellularLocation>
</comment>
<dbReference type="EC" id="2.7.11.1" evidence="4"/>
<keyword evidence="11" id="KW-0853">WD repeat</keyword>
<feature type="compositionally biased region" description="Basic and acidic residues" evidence="13">
    <location>
        <begin position="229"/>
        <end position="240"/>
    </location>
</feature>
<accession>A0AAU7CLP8</accession>
<dbReference type="RefSeq" id="WP_406698800.1">
    <property type="nucleotide sequence ID" value="NZ_CP155447.1"/>
</dbReference>
<dbReference type="Gene3D" id="3.30.200.20">
    <property type="entry name" value="Phosphorylase Kinase, domain 1"/>
    <property type="match status" value="1"/>
</dbReference>
<dbReference type="InterPro" id="IPR017441">
    <property type="entry name" value="Protein_kinase_ATP_BS"/>
</dbReference>
<evidence type="ECO:0000256" key="12">
    <source>
        <dbReference type="PROSITE-ProRule" id="PRU10141"/>
    </source>
</evidence>
<dbReference type="SMART" id="SM00320">
    <property type="entry name" value="WD40"/>
    <property type="match status" value="7"/>
</dbReference>
<evidence type="ECO:0000256" key="11">
    <source>
        <dbReference type="PROSITE-ProRule" id="PRU00221"/>
    </source>
</evidence>
<dbReference type="PROSITE" id="PS50294">
    <property type="entry name" value="WD_REPEATS_REGION"/>
    <property type="match status" value="1"/>
</dbReference>
<keyword evidence="6" id="KW-0808">Transferase</keyword>
<name>A0AAU7CLP8_9BACT</name>
<reference evidence="15" key="1">
    <citation type="submission" date="2024-05" db="EMBL/GenBank/DDBJ databases">
        <title>Planctomycetes of the genus Singulisphaera possess chitinolytic capabilities.</title>
        <authorList>
            <person name="Ivanova A."/>
        </authorList>
    </citation>
    <scope>NUCLEOTIDE SEQUENCE</scope>
    <source>
        <strain evidence="15">Ch08T</strain>
    </source>
</reference>
<dbReference type="PROSITE" id="PS00108">
    <property type="entry name" value="PROTEIN_KINASE_ST"/>
    <property type="match status" value="1"/>
</dbReference>
<feature type="binding site" evidence="12">
    <location>
        <position position="111"/>
    </location>
    <ligand>
        <name>ATP</name>
        <dbReference type="ChEBI" id="CHEBI:30616"/>
    </ligand>
</feature>
<evidence type="ECO:0000256" key="4">
    <source>
        <dbReference type="ARBA" id="ARBA00012513"/>
    </source>
</evidence>
<dbReference type="Pfam" id="PF07714">
    <property type="entry name" value="PK_Tyr_Ser-Thr"/>
    <property type="match status" value="1"/>
</dbReference>
<keyword evidence="9 12" id="KW-0067">ATP-binding</keyword>
<dbReference type="PROSITE" id="PS50082">
    <property type="entry name" value="WD_REPEATS_2"/>
    <property type="match status" value="1"/>
</dbReference>
<dbReference type="EMBL" id="CP155447">
    <property type="protein sequence ID" value="XBH05949.1"/>
    <property type="molecule type" value="Genomic_DNA"/>
</dbReference>